<evidence type="ECO:0000256" key="6">
    <source>
        <dbReference type="ARBA" id="ARBA00023254"/>
    </source>
</evidence>
<evidence type="ECO:0000256" key="7">
    <source>
        <dbReference type="PROSITE-ProRule" id="PRU00089"/>
    </source>
</evidence>
<feature type="region of interest" description="Disordered" evidence="8">
    <location>
        <begin position="125"/>
        <end position="231"/>
    </location>
</feature>
<dbReference type="PROSITE" id="PS50039">
    <property type="entry name" value="FORK_HEAD_3"/>
    <property type="match status" value="1"/>
</dbReference>
<dbReference type="PANTHER" id="PTHR46078:SF1">
    <property type="entry name" value="FORKHEAD BOX PROTEIN J2"/>
    <property type="match status" value="1"/>
</dbReference>
<evidence type="ECO:0000313" key="10">
    <source>
        <dbReference type="EMBL" id="EHB11243.1"/>
    </source>
</evidence>
<evidence type="ECO:0000256" key="5">
    <source>
        <dbReference type="ARBA" id="ARBA00023242"/>
    </source>
</evidence>
<proteinExistence type="predicted"/>
<dbReference type="PROSITE" id="PS00658">
    <property type="entry name" value="FORK_HEAD_2"/>
    <property type="match status" value="1"/>
</dbReference>
<dbReference type="Pfam" id="PF00250">
    <property type="entry name" value="Forkhead"/>
    <property type="match status" value="1"/>
</dbReference>
<evidence type="ECO:0000256" key="1">
    <source>
        <dbReference type="ARBA" id="ARBA00004123"/>
    </source>
</evidence>
<keyword evidence="4" id="KW-0804">Transcription</keyword>
<organism evidence="10 11">
    <name type="scientific">Heterocephalus glaber</name>
    <name type="common">Naked mole rat</name>
    <dbReference type="NCBI Taxonomy" id="10181"/>
    <lineage>
        <taxon>Eukaryota</taxon>
        <taxon>Metazoa</taxon>
        <taxon>Chordata</taxon>
        <taxon>Craniata</taxon>
        <taxon>Vertebrata</taxon>
        <taxon>Euteleostomi</taxon>
        <taxon>Mammalia</taxon>
        <taxon>Eutheria</taxon>
        <taxon>Euarchontoglires</taxon>
        <taxon>Glires</taxon>
        <taxon>Rodentia</taxon>
        <taxon>Hystricomorpha</taxon>
        <taxon>Bathyergidae</taxon>
        <taxon>Heterocephalus</taxon>
    </lineage>
</organism>
<dbReference type="InterPro" id="IPR036388">
    <property type="entry name" value="WH-like_DNA-bd_sf"/>
</dbReference>
<feature type="DNA-binding region" description="Fork-head" evidence="7">
    <location>
        <begin position="66"/>
        <end position="143"/>
    </location>
</feature>
<dbReference type="Proteomes" id="UP000006813">
    <property type="component" value="Unassembled WGS sequence"/>
</dbReference>
<dbReference type="FunCoup" id="G5BPN2">
    <property type="interactions" value="2195"/>
</dbReference>
<feature type="region of interest" description="Disordered" evidence="8">
    <location>
        <begin position="28"/>
        <end position="61"/>
    </location>
</feature>
<dbReference type="GO" id="GO:0000981">
    <property type="term" value="F:DNA-binding transcription factor activity, RNA polymerase II-specific"/>
    <property type="evidence" value="ECO:0007669"/>
    <property type="project" value="TreeGrafter"/>
</dbReference>
<gene>
    <name evidence="10" type="ORF">GW7_17312</name>
</gene>
<keyword evidence="6" id="KW-0469">Meiosis</keyword>
<accession>G5BPN2</accession>
<dbReference type="FunFam" id="1.10.10.10:FF:000088">
    <property type="entry name" value="Forkhead box protein J3"/>
    <property type="match status" value="1"/>
</dbReference>
<feature type="domain" description="Fork-head" evidence="9">
    <location>
        <begin position="66"/>
        <end position="143"/>
    </location>
</feature>
<dbReference type="InterPro" id="IPR047393">
    <property type="entry name" value="FH_FOXJ2"/>
</dbReference>
<keyword evidence="5 7" id="KW-0539">Nucleus</keyword>
<evidence type="ECO:0000256" key="4">
    <source>
        <dbReference type="ARBA" id="ARBA00023163"/>
    </source>
</evidence>
<dbReference type="Gene3D" id="1.10.10.10">
    <property type="entry name" value="Winged helix-like DNA-binding domain superfamily/Winged helix DNA-binding domain"/>
    <property type="match status" value="1"/>
</dbReference>
<dbReference type="GO" id="GO:0005634">
    <property type="term" value="C:nucleus"/>
    <property type="evidence" value="ECO:0007669"/>
    <property type="project" value="UniProtKB-SubCell"/>
</dbReference>
<dbReference type="InterPro" id="IPR036390">
    <property type="entry name" value="WH_DNA-bd_sf"/>
</dbReference>
<protein>
    <submittedName>
        <fullName evidence="10">Forkhead box protein J2</fullName>
    </submittedName>
</protein>
<keyword evidence="2" id="KW-0805">Transcription regulation</keyword>
<dbReference type="eggNOG" id="KOG2294">
    <property type="taxonomic scope" value="Eukaryota"/>
</dbReference>
<feature type="compositionally biased region" description="Gly residues" evidence="8">
    <location>
        <begin position="206"/>
        <end position="221"/>
    </location>
</feature>
<evidence type="ECO:0000256" key="3">
    <source>
        <dbReference type="ARBA" id="ARBA00023125"/>
    </source>
</evidence>
<dbReference type="InParanoid" id="G5BPN2"/>
<evidence type="ECO:0000256" key="8">
    <source>
        <dbReference type="SAM" id="MobiDB-lite"/>
    </source>
</evidence>
<dbReference type="InterPro" id="IPR030456">
    <property type="entry name" value="TF_fork_head_CS_2"/>
</dbReference>
<dbReference type="GO" id="GO:0007141">
    <property type="term" value="P:male meiosis I"/>
    <property type="evidence" value="ECO:0007669"/>
    <property type="project" value="UniProtKB-ARBA"/>
</dbReference>
<dbReference type="PANTHER" id="PTHR46078">
    <property type="entry name" value="FORKHEAD BOX PROTEIN J2 FAMILY MEMBER"/>
    <property type="match status" value="1"/>
</dbReference>
<feature type="compositionally biased region" description="Polar residues" evidence="8">
    <location>
        <begin position="45"/>
        <end position="54"/>
    </location>
</feature>
<dbReference type="SUPFAM" id="SSF46785">
    <property type="entry name" value="Winged helix' DNA-binding domain"/>
    <property type="match status" value="1"/>
</dbReference>
<dbReference type="PRINTS" id="PR00053">
    <property type="entry name" value="FORKHEAD"/>
</dbReference>
<dbReference type="CDD" id="cd20051">
    <property type="entry name" value="FH_FOXJ2"/>
    <property type="match status" value="1"/>
</dbReference>
<dbReference type="STRING" id="10181.G5BPN2"/>
<dbReference type="InterPro" id="IPR045912">
    <property type="entry name" value="FOXJ2/3-like"/>
</dbReference>
<dbReference type="GO" id="GO:0000978">
    <property type="term" value="F:RNA polymerase II cis-regulatory region sequence-specific DNA binding"/>
    <property type="evidence" value="ECO:0007669"/>
    <property type="project" value="TreeGrafter"/>
</dbReference>
<evidence type="ECO:0000313" key="11">
    <source>
        <dbReference type="Proteomes" id="UP000006813"/>
    </source>
</evidence>
<feature type="region of interest" description="Disordered" evidence="8">
    <location>
        <begin position="269"/>
        <end position="340"/>
    </location>
</feature>
<evidence type="ECO:0000256" key="2">
    <source>
        <dbReference type="ARBA" id="ARBA00023015"/>
    </source>
</evidence>
<dbReference type="InterPro" id="IPR001766">
    <property type="entry name" value="Fork_head_dom"/>
</dbReference>
<evidence type="ECO:0000259" key="9">
    <source>
        <dbReference type="PROSITE" id="PS50039"/>
    </source>
</evidence>
<dbReference type="AlphaFoldDB" id="G5BPN2"/>
<feature type="region of interest" description="Disordered" evidence="8">
    <location>
        <begin position="546"/>
        <end position="569"/>
    </location>
</feature>
<sequence>MASDLESSLTSIDWLPQLTLRATIEKLGSASQAGPPGGNRKCSPGSPTDPNATLSKDEAAVHQDGKPRYSYATLITYAINSSPAKKMTLSEIYRWICDNFPYYKNAGIGWKNSIRHNLSLNKCFRKVPRPRDDPGKGSYWTIDTCPDISRKRRHPPDDDLSQDSPEQEASKSPRGGVPGSGEASLPPEGTPPVPLQSPTSMASYGQGTGAVDGGAVAGGAPGRDSAEGAPPLYSTNHDFKFSYSEINFQDLSWSFRNLYKSMLEKSSSSQHGFSSLLGDMPPSNNYYMYQQQPPPPQQQPPQGLSRRPSSSHRHRARRPSIVLASVSVGNSPEEVKEGEGASFSLHSEVNRAGSSWRGFRPLTPRAHLEAQRAGCSRRDFRLVSLRARLSLSQCSLEVYIVEAFPPDWCSNIDSLKESFKMVNRLNWSSIEQSQFSELMESLRQAEQKNWTLDQHHIANLCDSLNHFLTQTGHIPPQGTSHRSPAPTRISDSCALTSSKQEPAMNQVNSYGHPQASHLYPGPSPMYPIPTQDSAAYNRPVAHHMVPRPPVPPPGASEEIPDDFDWDLIT</sequence>
<reference evidence="10 11" key="1">
    <citation type="journal article" date="2011" name="Nature">
        <title>Genome sequencing reveals insights into physiology and longevity of the naked mole rat.</title>
        <authorList>
            <person name="Kim E.B."/>
            <person name="Fang X."/>
            <person name="Fushan A.A."/>
            <person name="Huang Z."/>
            <person name="Lobanov A.V."/>
            <person name="Han L."/>
            <person name="Marino S.M."/>
            <person name="Sun X."/>
            <person name="Turanov A.A."/>
            <person name="Yang P."/>
            <person name="Yim S.H."/>
            <person name="Zhao X."/>
            <person name="Kasaikina M.V."/>
            <person name="Stoletzki N."/>
            <person name="Peng C."/>
            <person name="Polak P."/>
            <person name="Xiong Z."/>
            <person name="Kiezun A."/>
            <person name="Zhu Y."/>
            <person name="Chen Y."/>
            <person name="Kryukov G.V."/>
            <person name="Zhang Q."/>
            <person name="Peshkin L."/>
            <person name="Yang L."/>
            <person name="Bronson R.T."/>
            <person name="Buffenstein R."/>
            <person name="Wang B."/>
            <person name="Han C."/>
            <person name="Li Q."/>
            <person name="Chen L."/>
            <person name="Zhao W."/>
            <person name="Sunyaev S.R."/>
            <person name="Park T.J."/>
            <person name="Zhang G."/>
            <person name="Wang J."/>
            <person name="Gladyshev V.N."/>
        </authorList>
    </citation>
    <scope>NUCLEOTIDE SEQUENCE [LARGE SCALE GENOMIC DNA]</scope>
</reference>
<feature type="compositionally biased region" description="Acidic residues" evidence="8">
    <location>
        <begin position="558"/>
        <end position="569"/>
    </location>
</feature>
<name>G5BPN2_HETGA</name>
<dbReference type="EMBL" id="JH171302">
    <property type="protein sequence ID" value="EHB11243.1"/>
    <property type="molecule type" value="Genomic_DNA"/>
</dbReference>
<comment type="subcellular location">
    <subcellularLocation>
        <location evidence="1 7">Nucleus</location>
    </subcellularLocation>
</comment>
<feature type="compositionally biased region" description="Basic residues" evidence="8">
    <location>
        <begin position="309"/>
        <end position="318"/>
    </location>
</feature>
<keyword evidence="3 7" id="KW-0238">DNA-binding</keyword>
<dbReference type="SMART" id="SM00339">
    <property type="entry name" value="FH"/>
    <property type="match status" value="1"/>
</dbReference>